<evidence type="ECO:0000256" key="2">
    <source>
        <dbReference type="ARBA" id="ARBA00008170"/>
    </source>
</evidence>
<dbReference type="GO" id="GO:0016020">
    <property type="term" value="C:membrane"/>
    <property type="evidence" value="ECO:0007669"/>
    <property type="project" value="UniProtKB-SubCell"/>
</dbReference>
<dbReference type="InterPro" id="IPR004837">
    <property type="entry name" value="NaCa_Exmemb"/>
</dbReference>
<comment type="subcellular location">
    <subcellularLocation>
        <location evidence="1">Membrane</location>
        <topology evidence="1">Multi-pass membrane protein</topology>
    </subcellularLocation>
</comment>
<feature type="transmembrane region" description="Helical" evidence="8">
    <location>
        <begin position="736"/>
        <end position="755"/>
    </location>
</feature>
<feature type="chain" id="PRO_5021477202" description="Sodium/calcium exchanger membrane region domain-containing protein" evidence="9">
    <location>
        <begin position="22"/>
        <end position="865"/>
    </location>
</feature>
<evidence type="ECO:0000256" key="9">
    <source>
        <dbReference type="SAM" id="SignalP"/>
    </source>
</evidence>
<dbReference type="GO" id="GO:0008324">
    <property type="term" value="F:monoatomic cation transmembrane transporter activity"/>
    <property type="evidence" value="ECO:0007669"/>
    <property type="project" value="TreeGrafter"/>
</dbReference>
<feature type="transmembrane region" description="Helical" evidence="8">
    <location>
        <begin position="231"/>
        <end position="251"/>
    </location>
</feature>
<feature type="transmembrane region" description="Helical" evidence="8">
    <location>
        <begin position="566"/>
        <end position="590"/>
    </location>
</feature>
<sequence>MSPGLAKLAFVVFFVVHCVLWSQSRYAAVHHDSSIQPRSLTGLLRAAHHEVVGVDQCSPISVPVTEQCKHVGEFCDEGETALNIPYLASYFCTSAPARPLIFTAYIVWLIFLFSTLGISASDFFCPNLATIADLLGLDENVAGVTFLAFGNGSPDVFSTFSAMRAQSGALAIGELLGAASFIVSCVVGSMCIIKEFRVDRTPFLRDVGFFTAAVTLLLVILYDHVIHAWEAWTLIALYVLYVVVVVVGSWWERRKAGIWAREEVMRSEYRDEEVPHPNLPPPVLHLTVEPYRDEPSSPSEARTSPTLLAPTPQRARAHSSPGPPRLGLNINDLPVRHNSQSHSHSRTPSPSPRAQHMPSFSLLGALEFRQVINALAQESAAGALAAFEHPVSPYVGGHYHRRGPGAHGYGNASTSSSRRTSGNSGYLSAHSPAAHGHDREGDPWDAALGASLQLSPRSPRGEPTLTLMAGEGPTGVAGGGGENLTAPPTDMSSSYSSSMHTLSTIHPSSLPRFAHTPASPTSEDADDSFGDDAYTHVGKRQRALSILRHTAHVLFPTLHGFREKSVLGMIASVLAAPAVLALTVTLPVLVTPKGDLDAQEKGQHGGRGGGGHHVQEGRLVDFEDFEEEGMERVLIAEEEVQDEMRELEFNKWLMAVQCALGPLFCVAILFAGTEYEGWILLGTGLIGLAAATLVAIFAERGDTPWARMARCFMGFFVAVVWIMAIADEVVNVLKTFGFIFGLSDAIIGLTVFAVGNSLADFVANISVAAFAPIMGFSACFGGPMLNILLGVGVSGTYIISSSHSAYNLHFSTTLLVSTVGLLALLCATLIVVPLNDFVLTKRWGICLIVAYVVIMAINVVVEIKR</sequence>
<feature type="compositionally biased region" description="Gly residues" evidence="7">
    <location>
        <begin position="472"/>
        <end position="482"/>
    </location>
</feature>
<reference evidence="11 12" key="1">
    <citation type="submission" date="2018-06" db="EMBL/GenBank/DDBJ databases">
        <title>A transcriptomic atlas of mushroom development highlights an independent origin of complex multicellularity.</title>
        <authorList>
            <consortium name="DOE Joint Genome Institute"/>
            <person name="Krizsan K."/>
            <person name="Almasi E."/>
            <person name="Merenyi Z."/>
            <person name="Sahu N."/>
            <person name="Viragh M."/>
            <person name="Koszo T."/>
            <person name="Mondo S."/>
            <person name="Kiss B."/>
            <person name="Balint B."/>
            <person name="Kues U."/>
            <person name="Barry K."/>
            <person name="Hegedus J.C."/>
            <person name="Henrissat B."/>
            <person name="Johnson J."/>
            <person name="Lipzen A."/>
            <person name="Ohm R."/>
            <person name="Nagy I."/>
            <person name="Pangilinan J."/>
            <person name="Yan J."/>
            <person name="Xiong Y."/>
            <person name="Grigoriev I.V."/>
            <person name="Hibbett D.S."/>
            <person name="Nagy L.G."/>
        </authorList>
    </citation>
    <scope>NUCLEOTIDE SEQUENCE [LARGE SCALE GENOMIC DNA]</scope>
    <source>
        <strain evidence="11 12">SZMC22713</strain>
    </source>
</reference>
<accession>A0A4Y7QE00</accession>
<evidence type="ECO:0000256" key="5">
    <source>
        <dbReference type="ARBA" id="ARBA00022989"/>
    </source>
</evidence>
<keyword evidence="9" id="KW-0732">Signal</keyword>
<evidence type="ECO:0000256" key="3">
    <source>
        <dbReference type="ARBA" id="ARBA00022448"/>
    </source>
</evidence>
<feature type="transmembrane region" description="Helical" evidence="8">
    <location>
        <begin position="812"/>
        <end position="831"/>
    </location>
</feature>
<feature type="transmembrane region" description="Helical" evidence="8">
    <location>
        <begin position="100"/>
        <end position="119"/>
    </location>
</feature>
<dbReference type="Proteomes" id="UP000294933">
    <property type="component" value="Unassembled WGS sequence"/>
</dbReference>
<protein>
    <recommendedName>
        <fullName evidence="10">Sodium/calcium exchanger membrane region domain-containing protein</fullName>
    </recommendedName>
</protein>
<keyword evidence="3" id="KW-0813">Transport</keyword>
<dbReference type="AlphaFoldDB" id="A0A4Y7QE00"/>
<dbReference type="PANTHER" id="PTHR12266">
    <property type="entry name" value="NA+/CA2+ K+ INDEPENDENT EXCHANGER"/>
    <property type="match status" value="1"/>
</dbReference>
<keyword evidence="4 8" id="KW-0812">Transmembrane</keyword>
<feature type="signal peptide" evidence="9">
    <location>
        <begin position="1"/>
        <end position="21"/>
    </location>
</feature>
<evidence type="ECO:0000259" key="10">
    <source>
        <dbReference type="Pfam" id="PF01699"/>
    </source>
</evidence>
<feature type="transmembrane region" description="Helical" evidence="8">
    <location>
        <begin position="652"/>
        <end position="671"/>
    </location>
</feature>
<dbReference type="Gene3D" id="1.20.1420.30">
    <property type="entry name" value="NCX, central ion-binding region"/>
    <property type="match status" value="2"/>
</dbReference>
<dbReference type="PANTHER" id="PTHR12266:SF0">
    <property type="entry name" value="MITOCHONDRIAL SODIUM_CALCIUM EXCHANGER PROTEIN"/>
    <property type="match status" value="1"/>
</dbReference>
<organism evidence="11 12">
    <name type="scientific">Rickenella mellea</name>
    <dbReference type="NCBI Taxonomy" id="50990"/>
    <lineage>
        <taxon>Eukaryota</taxon>
        <taxon>Fungi</taxon>
        <taxon>Dikarya</taxon>
        <taxon>Basidiomycota</taxon>
        <taxon>Agaricomycotina</taxon>
        <taxon>Agaricomycetes</taxon>
        <taxon>Hymenochaetales</taxon>
        <taxon>Rickenellaceae</taxon>
        <taxon>Rickenella</taxon>
    </lineage>
</organism>
<evidence type="ECO:0000256" key="8">
    <source>
        <dbReference type="SAM" id="Phobius"/>
    </source>
</evidence>
<feature type="compositionally biased region" description="Polar residues" evidence="7">
    <location>
        <begin position="296"/>
        <end position="306"/>
    </location>
</feature>
<comment type="similarity">
    <text evidence="2">Belongs to the Ca(2+):cation antiporter (CaCA) (TC 2.A.19) family.</text>
</comment>
<feature type="region of interest" description="Disordered" evidence="7">
    <location>
        <begin position="405"/>
        <end position="533"/>
    </location>
</feature>
<keyword evidence="5 8" id="KW-1133">Transmembrane helix</keyword>
<evidence type="ECO:0000256" key="1">
    <source>
        <dbReference type="ARBA" id="ARBA00004141"/>
    </source>
</evidence>
<dbReference type="InterPro" id="IPR051359">
    <property type="entry name" value="CaCA_antiporter"/>
</dbReference>
<keyword evidence="6 8" id="KW-0472">Membrane</keyword>
<feature type="transmembrane region" description="Helical" evidence="8">
    <location>
        <begin position="203"/>
        <end position="225"/>
    </location>
</feature>
<dbReference type="OrthoDB" id="407410at2759"/>
<feature type="transmembrane region" description="Helical" evidence="8">
    <location>
        <begin position="678"/>
        <end position="698"/>
    </location>
</feature>
<dbReference type="InterPro" id="IPR044880">
    <property type="entry name" value="NCX_ion-bd_dom_sf"/>
</dbReference>
<name>A0A4Y7QE00_9AGAM</name>
<feature type="transmembrane region" description="Helical" evidence="8">
    <location>
        <begin position="761"/>
        <end position="780"/>
    </location>
</feature>
<feature type="transmembrane region" description="Helical" evidence="8">
    <location>
        <begin position="169"/>
        <end position="191"/>
    </location>
</feature>
<feature type="region of interest" description="Disordered" evidence="7">
    <location>
        <begin position="271"/>
        <end position="357"/>
    </location>
</feature>
<feature type="transmembrane region" description="Helical" evidence="8">
    <location>
        <begin position="704"/>
        <end position="724"/>
    </location>
</feature>
<evidence type="ECO:0000256" key="6">
    <source>
        <dbReference type="ARBA" id="ARBA00023136"/>
    </source>
</evidence>
<dbReference type="STRING" id="50990.A0A4Y7QE00"/>
<dbReference type="VEuPathDB" id="FungiDB:BD410DRAFT_784471"/>
<evidence type="ECO:0000256" key="4">
    <source>
        <dbReference type="ARBA" id="ARBA00022692"/>
    </source>
</evidence>
<keyword evidence="12" id="KW-1185">Reference proteome</keyword>
<feature type="domain" description="Sodium/calcium exchanger membrane region" evidence="10">
    <location>
        <begin position="107"/>
        <end position="246"/>
    </location>
</feature>
<evidence type="ECO:0000313" key="12">
    <source>
        <dbReference type="Proteomes" id="UP000294933"/>
    </source>
</evidence>
<dbReference type="Pfam" id="PF01699">
    <property type="entry name" value="Na_Ca_ex"/>
    <property type="match status" value="2"/>
</dbReference>
<gene>
    <name evidence="11" type="ORF">BD410DRAFT_784471</name>
</gene>
<evidence type="ECO:0000313" key="11">
    <source>
        <dbReference type="EMBL" id="TDL25481.1"/>
    </source>
</evidence>
<feature type="compositionally biased region" description="Low complexity" evidence="7">
    <location>
        <begin position="410"/>
        <end position="424"/>
    </location>
</feature>
<evidence type="ECO:0000256" key="7">
    <source>
        <dbReference type="SAM" id="MobiDB-lite"/>
    </source>
</evidence>
<feature type="domain" description="Sodium/calcium exchanger membrane region" evidence="10">
    <location>
        <begin position="713"/>
        <end position="859"/>
    </location>
</feature>
<feature type="transmembrane region" description="Helical" evidence="8">
    <location>
        <begin position="843"/>
        <end position="861"/>
    </location>
</feature>
<proteinExistence type="inferred from homology"/>
<dbReference type="EMBL" id="ML170163">
    <property type="protein sequence ID" value="TDL25481.1"/>
    <property type="molecule type" value="Genomic_DNA"/>
</dbReference>
<dbReference type="GO" id="GO:0006874">
    <property type="term" value="P:intracellular calcium ion homeostasis"/>
    <property type="evidence" value="ECO:0007669"/>
    <property type="project" value="TreeGrafter"/>
</dbReference>